<dbReference type="InterPro" id="IPR018467">
    <property type="entry name" value="CCT_CS"/>
</dbReference>
<evidence type="ECO:0000256" key="2">
    <source>
        <dbReference type="ARBA" id="ARBA00022819"/>
    </source>
</evidence>
<dbReference type="PANTHER" id="PTHR33077:SF140">
    <property type="entry name" value="PROTEIN TIFY 10B"/>
    <property type="match status" value="1"/>
</dbReference>
<dbReference type="PANTHER" id="PTHR33077">
    <property type="entry name" value="PROTEIN TIFY 4A-RELATED-RELATED"/>
    <property type="match status" value="1"/>
</dbReference>
<reference evidence="7" key="1">
    <citation type="submission" date="2015-07" db="EMBL/GenBank/DDBJ databases">
        <title>Transcriptome Assembly of Anthurium amnicola.</title>
        <authorList>
            <person name="Suzuki J."/>
        </authorList>
    </citation>
    <scope>NUCLEOTIDE SEQUENCE</scope>
</reference>
<comment type="domain">
    <text evidence="4">The jas domain is required for interaction with COI1.</text>
</comment>
<name>A0A1D1YVR1_9ARAE</name>
<sequence length="279" mass="30126">MVKPAEMAVRRPGEKASNFSVTCSLFSQYLREKGGFGDLGLGISAAATPLVESRGRPEALRTMNLFPGTEANGGDDGWAADQDAGSEGKEESERPMDLFPQVAGFDDTSGEKKPDRIREPQRAQMTVFYGGKVVVFDNFPADKARELMTMAGRGCPAPAQRLRAEQQTPPQQRPPPAQHNPTPTTAPASTSDAKSAAAVPTPAVAPPQTPSRPAASRADLPIARRVSLHRFLEKRKDRISARAPYLVSSSPPAPPTKPEENRRWLGLAPNVSMPEDLHR</sequence>
<feature type="compositionally biased region" description="Basic and acidic residues" evidence="5">
    <location>
        <begin position="86"/>
        <end position="96"/>
    </location>
</feature>
<gene>
    <name evidence="7" type="primary">TIFY10B_4</name>
    <name evidence="7" type="ORF">g.115072</name>
</gene>
<keyword evidence="3" id="KW-0832">Ubl conjugation</keyword>
<dbReference type="InterPro" id="IPR040390">
    <property type="entry name" value="TIFY/JAZ"/>
</dbReference>
<comment type="subcellular location">
    <subcellularLocation>
        <location evidence="4">Nucleus</location>
    </subcellularLocation>
</comment>
<dbReference type="AlphaFoldDB" id="A0A1D1YVR1"/>
<dbReference type="GO" id="GO:0005634">
    <property type="term" value="C:nucleus"/>
    <property type="evidence" value="ECO:0007669"/>
    <property type="project" value="UniProtKB-SubCell"/>
</dbReference>
<dbReference type="InterPro" id="IPR010399">
    <property type="entry name" value="Tify_dom"/>
</dbReference>
<feature type="domain" description="Tify" evidence="6">
    <location>
        <begin position="118"/>
        <end position="153"/>
    </location>
</feature>
<dbReference type="Pfam" id="PF09425">
    <property type="entry name" value="Jas_motif"/>
    <property type="match status" value="1"/>
</dbReference>
<dbReference type="Pfam" id="PF06200">
    <property type="entry name" value="tify"/>
    <property type="match status" value="1"/>
</dbReference>
<feature type="region of interest" description="Disordered" evidence="5">
    <location>
        <begin position="68"/>
        <end position="123"/>
    </location>
</feature>
<dbReference type="SMART" id="SM00979">
    <property type="entry name" value="TIFY"/>
    <property type="match status" value="1"/>
</dbReference>
<evidence type="ECO:0000256" key="4">
    <source>
        <dbReference type="RuleBase" id="RU369065"/>
    </source>
</evidence>
<protein>
    <recommendedName>
        <fullName evidence="4">Protein TIFY</fullName>
    </recommendedName>
    <alternativeName>
        <fullName evidence="4">Jasmonate ZIM domain-containing protein</fullName>
    </alternativeName>
</protein>
<evidence type="ECO:0000256" key="1">
    <source>
        <dbReference type="ARBA" id="ARBA00008614"/>
    </source>
</evidence>
<accession>A0A1D1YVR1</accession>
<keyword evidence="2 4" id="KW-1184">Jasmonic acid signaling pathway</keyword>
<evidence type="ECO:0000256" key="5">
    <source>
        <dbReference type="SAM" id="MobiDB-lite"/>
    </source>
</evidence>
<dbReference type="GO" id="GO:2000022">
    <property type="term" value="P:regulation of jasmonic acid mediated signaling pathway"/>
    <property type="evidence" value="ECO:0007669"/>
    <property type="project" value="UniProtKB-UniRule"/>
</dbReference>
<comment type="function">
    <text evidence="4">Repressor of jasmonate responses.</text>
</comment>
<dbReference type="EMBL" id="GDJX01009179">
    <property type="protein sequence ID" value="JAT58757.1"/>
    <property type="molecule type" value="Transcribed_RNA"/>
</dbReference>
<evidence type="ECO:0000313" key="7">
    <source>
        <dbReference type="EMBL" id="JAT58757.1"/>
    </source>
</evidence>
<feature type="compositionally biased region" description="Low complexity" evidence="5">
    <location>
        <begin position="181"/>
        <end position="202"/>
    </location>
</feature>
<comment type="similarity">
    <text evidence="1 4">Belongs to the TIFY/JAZ family.</text>
</comment>
<dbReference type="PROSITE" id="PS51320">
    <property type="entry name" value="TIFY"/>
    <property type="match status" value="1"/>
</dbReference>
<evidence type="ECO:0000259" key="6">
    <source>
        <dbReference type="PROSITE" id="PS51320"/>
    </source>
</evidence>
<feature type="region of interest" description="Disordered" evidence="5">
    <location>
        <begin position="159"/>
        <end position="279"/>
    </location>
</feature>
<feature type="compositionally biased region" description="Basic and acidic residues" evidence="5">
    <location>
        <begin position="109"/>
        <end position="121"/>
    </location>
</feature>
<proteinExistence type="inferred from homology"/>
<dbReference type="GO" id="GO:0031347">
    <property type="term" value="P:regulation of defense response"/>
    <property type="evidence" value="ECO:0007669"/>
    <property type="project" value="UniProtKB-UniRule"/>
</dbReference>
<dbReference type="GO" id="GO:0009611">
    <property type="term" value="P:response to wounding"/>
    <property type="evidence" value="ECO:0007669"/>
    <property type="project" value="UniProtKB-UniRule"/>
</dbReference>
<keyword evidence="4" id="KW-0539">Nucleus</keyword>
<organism evidence="7">
    <name type="scientific">Anthurium amnicola</name>
    <dbReference type="NCBI Taxonomy" id="1678845"/>
    <lineage>
        <taxon>Eukaryota</taxon>
        <taxon>Viridiplantae</taxon>
        <taxon>Streptophyta</taxon>
        <taxon>Embryophyta</taxon>
        <taxon>Tracheophyta</taxon>
        <taxon>Spermatophyta</taxon>
        <taxon>Magnoliopsida</taxon>
        <taxon>Liliopsida</taxon>
        <taxon>Araceae</taxon>
        <taxon>Pothoideae</taxon>
        <taxon>Potheae</taxon>
        <taxon>Anthurium</taxon>
    </lineage>
</organism>
<evidence type="ECO:0000256" key="3">
    <source>
        <dbReference type="ARBA" id="ARBA00022843"/>
    </source>
</evidence>
<feature type="compositionally biased region" description="Basic and acidic residues" evidence="5">
    <location>
        <begin position="230"/>
        <end position="240"/>
    </location>
</feature>